<dbReference type="PANTHER" id="PTHR23082:SF0">
    <property type="entry name" value="GENERAL TRANSCRIPTION FACTOR 3C POLYPEPTIDE 3"/>
    <property type="match status" value="1"/>
</dbReference>
<dbReference type="AlphaFoldDB" id="A0A5J4VMK0"/>
<dbReference type="GO" id="GO:0000127">
    <property type="term" value="C:transcription factor TFIIIC complex"/>
    <property type="evidence" value="ECO:0007669"/>
    <property type="project" value="TreeGrafter"/>
</dbReference>
<dbReference type="InterPro" id="IPR039340">
    <property type="entry name" value="Tfc4/TFIIIC-102/Sfc4"/>
</dbReference>
<accession>A0A5J4VMK0</accession>
<gene>
    <name evidence="2" type="ORF">EZS28_020970</name>
</gene>
<protein>
    <submittedName>
        <fullName evidence="2">Putative transcription factor IIIC-gamma subunit</fullName>
    </submittedName>
</protein>
<evidence type="ECO:0000256" key="1">
    <source>
        <dbReference type="PROSITE-ProRule" id="PRU00339"/>
    </source>
</evidence>
<dbReference type="Proteomes" id="UP000324800">
    <property type="component" value="Unassembled WGS sequence"/>
</dbReference>
<dbReference type="InterPro" id="IPR019734">
    <property type="entry name" value="TPR_rpt"/>
</dbReference>
<evidence type="ECO:0000313" key="3">
    <source>
        <dbReference type="Proteomes" id="UP000324800"/>
    </source>
</evidence>
<reference evidence="2 3" key="1">
    <citation type="submission" date="2019-03" db="EMBL/GenBank/DDBJ databases">
        <title>Single cell metagenomics reveals metabolic interactions within the superorganism composed of flagellate Streblomastix strix and complex community of Bacteroidetes bacteria on its surface.</title>
        <authorList>
            <person name="Treitli S.C."/>
            <person name="Kolisko M."/>
            <person name="Husnik F."/>
            <person name="Keeling P."/>
            <person name="Hampl V."/>
        </authorList>
    </citation>
    <scope>NUCLEOTIDE SEQUENCE [LARGE SCALE GENOMIC DNA]</scope>
    <source>
        <strain evidence="2">ST1C</strain>
    </source>
</reference>
<dbReference type="GO" id="GO:0006383">
    <property type="term" value="P:transcription by RNA polymerase III"/>
    <property type="evidence" value="ECO:0007669"/>
    <property type="project" value="InterPro"/>
</dbReference>
<proteinExistence type="predicted"/>
<dbReference type="InterPro" id="IPR011990">
    <property type="entry name" value="TPR-like_helical_dom_sf"/>
</dbReference>
<name>A0A5J4VMK0_9EUKA</name>
<dbReference type="PROSITE" id="PS50005">
    <property type="entry name" value="TPR"/>
    <property type="match status" value="1"/>
</dbReference>
<dbReference type="EMBL" id="SNRW01006211">
    <property type="protein sequence ID" value="KAA6383503.1"/>
    <property type="molecule type" value="Genomic_DNA"/>
</dbReference>
<feature type="repeat" description="TPR" evidence="1">
    <location>
        <begin position="43"/>
        <end position="76"/>
    </location>
</feature>
<dbReference type="Gene3D" id="1.25.40.10">
    <property type="entry name" value="Tetratricopeptide repeat domain"/>
    <property type="match status" value="1"/>
</dbReference>
<dbReference type="SMART" id="SM00028">
    <property type="entry name" value="TPR"/>
    <property type="match status" value="2"/>
</dbReference>
<dbReference type="SUPFAM" id="SSF48452">
    <property type="entry name" value="TPR-like"/>
    <property type="match status" value="1"/>
</dbReference>
<dbReference type="PANTHER" id="PTHR23082">
    <property type="entry name" value="TRANSCRIPTION INITIATION FACTOR IIIC TFIIIC , POLYPEPTIDE 3-RELATED"/>
    <property type="match status" value="1"/>
</dbReference>
<organism evidence="2 3">
    <name type="scientific">Streblomastix strix</name>
    <dbReference type="NCBI Taxonomy" id="222440"/>
    <lineage>
        <taxon>Eukaryota</taxon>
        <taxon>Metamonada</taxon>
        <taxon>Preaxostyla</taxon>
        <taxon>Oxymonadida</taxon>
        <taxon>Streblomastigidae</taxon>
        <taxon>Streblomastix</taxon>
    </lineage>
</organism>
<evidence type="ECO:0000313" key="2">
    <source>
        <dbReference type="EMBL" id="KAA6383503.1"/>
    </source>
</evidence>
<sequence>MAKRVPEKVSKMMGEAVGLFIEQKFSAAIAQFHDIIRAAPTLEEPYNILGIIYEELGNAEKALEFYLVAAHMSPENVGLWLQLSELALRLGKKRDATYCLQQVLIRDPKNIEVGLRRVRLLSEMGEVVLAKNTLRKLEESCGQDKESGISIARELYQLTEYSWAARIAEKLWNIHYEDLNIANILCDLLVMEQNWEGVLDIVENVSQMLDAQKQGKKWKPQNRGLENDSSVIGAKSAIEQNKKKKIQGLQKKKENSFIAEGKVRIDIPIDIVAKEAVAFLNIENIDDIIFSSKNCFKKVQQTNQIF</sequence>
<comment type="caution">
    <text evidence="2">The sequence shown here is derived from an EMBL/GenBank/DDBJ whole genome shotgun (WGS) entry which is preliminary data.</text>
</comment>
<dbReference type="OrthoDB" id="9991317at2759"/>
<keyword evidence="1" id="KW-0802">TPR repeat</keyword>